<dbReference type="PANTHER" id="PTHR37468:SF1">
    <property type="entry name" value="SULFATE TRANSPORTER CYSZ"/>
    <property type="match status" value="1"/>
</dbReference>
<dbReference type="InterPro" id="IPR059112">
    <property type="entry name" value="CysZ/EI24"/>
</dbReference>
<dbReference type="RefSeq" id="WP_210054015.1">
    <property type="nucleotide sequence ID" value="NZ_BAAAMH010000012.1"/>
</dbReference>
<proteinExistence type="predicted"/>
<evidence type="ECO:0000256" key="9">
    <source>
        <dbReference type="ARBA" id="ARBA00023136"/>
    </source>
</evidence>
<feature type="transmembrane region" description="Helical" evidence="10">
    <location>
        <begin position="166"/>
        <end position="190"/>
    </location>
</feature>
<evidence type="ECO:0000313" key="11">
    <source>
        <dbReference type="EMBL" id="MBP2416358.1"/>
    </source>
</evidence>
<keyword evidence="9 10" id="KW-0472">Membrane</keyword>
<keyword evidence="5" id="KW-0028">Amino-acid biosynthesis</keyword>
<protein>
    <submittedName>
        <fullName evidence="11">CysZ protein</fullName>
    </submittedName>
</protein>
<name>A0ABS4Z5P1_9ACTN</name>
<sequence length="262" mass="26857">MAAPGEALAGVGLLGRGLGLVARRPRLFLLGALPPLITSTLFVLVLVLLVRRGDVVVDALTGFADGWAPGLATLVRVLVAVALLGGVVLLMVITFTTLTLTLGAPLYDLISEFVDRELPGPPTPAEEGWTSSLGRGLRQSLAMVAASAGCAVALFGAGFVPVVGQLAVPVVSALVGGWLLGVELVGPGLERRDVLTLRGRRALMRRRRARVLGLCVPTFLLLAVPFVGVVVFPVATAAGTLLARQLLGEPTAEASPPGSSAG</sequence>
<feature type="transmembrane region" description="Helical" evidence="10">
    <location>
        <begin position="70"/>
        <end position="93"/>
    </location>
</feature>
<reference evidence="11 12" key="1">
    <citation type="submission" date="2021-03" db="EMBL/GenBank/DDBJ databases">
        <title>Sequencing the genomes of 1000 actinobacteria strains.</title>
        <authorList>
            <person name="Klenk H.-P."/>
        </authorList>
    </citation>
    <scope>NUCLEOTIDE SEQUENCE [LARGE SCALE GENOMIC DNA]</scope>
    <source>
        <strain evidence="11 12">DSM 12936</strain>
    </source>
</reference>
<evidence type="ECO:0000256" key="7">
    <source>
        <dbReference type="ARBA" id="ARBA00022989"/>
    </source>
</evidence>
<dbReference type="PANTHER" id="PTHR37468">
    <property type="entry name" value="SULFATE TRANSPORTER CYSZ"/>
    <property type="match status" value="1"/>
</dbReference>
<keyword evidence="2" id="KW-0813">Transport</keyword>
<evidence type="ECO:0000256" key="8">
    <source>
        <dbReference type="ARBA" id="ARBA00023032"/>
    </source>
</evidence>
<feature type="transmembrane region" description="Helical" evidence="10">
    <location>
        <begin position="27"/>
        <end position="50"/>
    </location>
</feature>
<evidence type="ECO:0000256" key="4">
    <source>
        <dbReference type="ARBA" id="ARBA00022519"/>
    </source>
</evidence>
<evidence type="ECO:0000313" key="12">
    <source>
        <dbReference type="Proteomes" id="UP000758168"/>
    </source>
</evidence>
<keyword evidence="3" id="KW-1003">Cell membrane</keyword>
<evidence type="ECO:0000256" key="10">
    <source>
        <dbReference type="SAM" id="Phobius"/>
    </source>
</evidence>
<dbReference type="Pfam" id="PF07264">
    <property type="entry name" value="EI24"/>
    <property type="match status" value="1"/>
</dbReference>
<gene>
    <name evidence="11" type="ORF">JOF54_001280</name>
</gene>
<evidence type="ECO:0000256" key="5">
    <source>
        <dbReference type="ARBA" id="ARBA00022605"/>
    </source>
</evidence>
<keyword evidence="4" id="KW-0997">Cell inner membrane</keyword>
<keyword evidence="6 10" id="KW-0812">Transmembrane</keyword>
<dbReference type="EMBL" id="JAGIOB010000001">
    <property type="protein sequence ID" value="MBP2416358.1"/>
    <property type="molecule type" value="Genomic_DNA"/>
</dbReference>
<keyword evidence="8" id="KW-0764">Sulfate transport</keyword>
<evidence type="ECO:0000256" key="6">
    <source>
        <dbReference type="ARBA" id="ARBA00022692"/>
    </source>
</evidence>
<evidence type="ECO:0000256" key="2">
    <source>
        <dbReference type="ARBA" id="ARBA00022448"/>
    </source>
</evidence>
<comment type="subcellular location">
    <subcellularLocation>
        <location evidence="1">Membrane</location>
        <topology evidence="1">Multi-pass membrane protein</topology>
    </subcellularLocation>
</comment>
<evidence type="ECO:0000256" key="1">
    <source>
        <dbReference type="ARBA" id="ARBA00004141"/>
    </source>
</evidence>
<organism evidence="11 12">
    <name type="scientific">Microlunatus capsulatus</name>
    <dbReference type="NCBI Taxonomy" id="99117"/>
    <lineage>
        <taxon>Bacteria</taxon>
        <taxon>Bacillati</taxon>
        <taxon>Actinomycetota</taxon>
        <taxon>Actinomycetes</taxon>
        <taxon>Propionibacteriales</taxon>
        <taxon>Propionibacteriaceae</taxon>
        <taxon>Microlunatus</taxon>
    </lineage>
</organism>
<keyword evidence="7 10" id="KW-1133">Transmembrane helix</keyword>
<dbReference type="Proteomes" id="UP000758168">
    <property type="component" value="Unassembled WGS sequence"/>
</dbReference>
<accession>A0ABS4Z5P1</accession>
<feature type="transmembrane region" description="Helical" evidence="10">
    <location>
        <begin position="211"/>
        <end position="235"/>
    </location>
</feature>
<dbReference type="InterPro" id="IPR050480">
    <property type="entry name" value="CysZ-like"/>
</dbReference>
<comment type="caution">
    <text evidence="11">The sequence shown here is derived from an EMBL/GenBank/DDBJ whole genome shotgun (WGS) entry which is preliminary data.</text>
</comment>
<evidence type="ECO:0000256" key="3">
    <source>
        <dbReference type="ARBA" id="ARBA00022475"/>
    </source>
</evidence>
<keyword evidence="12" id="KW-1185">Reference proteome</keyword>
<feature type="transmembrane region" description="Helical" evidence="10">
    <location>
        <begin position="141"/>
        <end position="160"/>
    </location>
</feature>